<dbReference type="RefSeq" id="WP_144040988.1">
    <property type="nucleotide sequence ID" value="NZ_BMPL01000011.1"/>
</dbReference>
<dbReference type="EMBL" id="VKGK01000018">
    <property type="protein sequence ID" value="TRY13542.1"/>
    <property type="molecule type" value="Genomic_DNA"/>
</dbReference>
<organism evidence="1 2">
    <name type="scientific">Shewanella hanedai</name>
    <name type="common">Alteromonas hanedai</name>
    <dbReference type="NCBI Taxonomy" id="25"/>
    <lineage>
        <taxon>Bacteria</taxon>
        <taxon>Pseudomonadati</taxon>
        <taxon>Pseudomonadota</taxon>
        <taxon>Gammaproteobacteria</taxon>
        <taxon>Alteromonadales</taxon>
        <taxon>Shewanellaceae</taxon>
        <taxon>Shewanella</taxon>
    </lineage>
</organism>
<sequence length="125" mass="13997">MNTLKIEGETEQALTTPKTATADAANDLYTLTTKDRFSNIRTMIGRSAAASQYSKLTEQQKAIVLYGARLRPSTHINIPLEAMNFKERNQIRLSIIALRNLGKSFGESLLSRDEFNVKPTRKSHA</sequence>
<protein>
    <submittedName>
        <fullName evidence="1">Uncharacterized protein</fullName>
    </submittedName>
</protein>
<name>A0A553JM51_SHEHA</name>
<comment type="caution">
    <text evidence="1">The sequence shown here is derived from an EMBL/GenBank/DDBJ whole genome shotgun (WGS) entry which is preliminary data.</text>
</comment>
<reference evidence="2" key="1">
    <citation type="submission" date="2019-07" db="EMBL/GenBank/DDBJ databases">
        <title>Shewanella sp. YLB-08 draft genomic sequence.</title>
        <authorList>
            <person name="Yu L."/>
        </authorList>
    </citation>
    <scope>NUCLEOTIDE SEQUENCE [LARGE SCALE GENOMIC DNA]</scope>
    <source>
        <strain evidence="2">JCM 20706</strain>
    </source>
</reference>
<proteinExistence type="predicted"/>
<dbReference type="Proteomes" id="UP000318126">
    <property type="component" value="Unassembled WGS sequence"/>
</dbReference>
<dbReference type="AlphaFoldDB" id="A0A553JM51"/>
<accession>A0A553JM51</accession>
<keyword evidence="2" id="KW-1185">Reference proteome</keyword>
<dbReference type="OrthoDB" id="6272194at2"/>
<gene>
    <name evidence="1" type="ORF">FN961_14980</name>
</gene>
<evidence type="ECO:0000313" key="1">
    <source>
        <dbReference type="EMBL" id="TRY13542.1"/>
    </source>
</evidence>
<evidence type="ECO:0000313" key="2">
    <source>
        <dbReference type="Proteomes" id="UP000318126"/>
    </source>
</evidence>